<accession>A0ABS6IZP5</accession>
<dbReference type="InterPro" id="IPR008978">
    <property type="entry name" value="HSP20-like_chaperone"/>
</dbReference>
<evidence type="ECO:0000313" key="4">
    <source>
        <dbReference type="EMBL" id="MBU9696617.1"/>
    </source>
</evidence>
<dbReference type="CDD" id="cd06464">
    <property type="entry name" value="ACD_sHsps-like"/>
    <property type="match status" value="1"/>
</dbReference>
<sequence>MFDLFTRFPPEGLSLSEPRGWIDPFPALDMAETGDGYDLSIELPGMGAEDVDVRLKDGAVVISGEKSDEHEEDSPERHISERRWGSFRRRIALPPDADPARIEARFTRGVLRLHLPKSPAALALEKTIPVKES</sequence>
<dbReference type="RefSeq" id="WP_161760656.1">
    <property type="nucleotide sequence ID" value="NZ_JAAATX020000001.1"/>
</dbReference>
<protein>
    <submittedName>
        <fullName evidence="4">Hsp20/alpha crystallin family protein</fullName>
    </submittedName>
</protein>
<comment type="caution">
    <text evidence="4">The sequence shown here is derived from an EMBL/GenBank/DDBJ whole genome shotgun (WGS) entry which is preliminary data.</text>
</comment>
<organism evidence="4 5">
    <name type="scientific">Paragemmobacter amnigenus</name>
    <dbReference type="NCBI Taxonomy" id="2852097"/>
    <lineage>
        <taxon>Bacteria</taxon>
        <taxon>Pseudomonadati</taxon>
        <taxon>Pseudomonadota</taxon>
        <taxon>Alphaproteobacteria</taxon>
        <taxon>Rhodobacterales</taxon>
        <taxon>Paracoccaceae</taxon>
        <taxon>Paragemmobacter</taxon>
    </lineage>
</organism>
<dbReference type="Gene3D" id="2.60.40.790">
    <property type="match status" value="1"/>
</dbReference>
<dbReference type="SUPFAM" id="SSF49764">
    <property type="entry name" value="HSP20-like chaperones"/>
    <property type="match status" value="1"/>
</dbReference>
<feature type="domain" description="SHSP" evidence="3">
    <location>
        <begin position="19"/>
        <end position="133"/>
    </location>
</feature>
<dbReference type="InterPro" id="IPR002068">
    <property type="entry name" value="A-crystallin/Hsp20_dom"/>
</dbReference>
<name>A0ABS6IZP5_9RHOB</name>
<evidence type="ECO:0000313" key="5">
    <source>
        <dbReference type="Proteomes" id="UP000731907"/>
    </source>
</evidence>
<dbReference type="PROSITE" id="PS01031">
    <property type="entry name" value="SHSP"/>
    <property type="match status" value="1"/>
</dbReference>
<dbReference type="EMBL" id="JAAATX020000001">
    <property type="protein sequence ID" value="MBU9696617.1"/>
    <property type="molecule type" value="Genomic_DNA"/>
</dbReference>
<comment type="similarity">
    <text evidence="1 2">Belongs to the small heat shock protein (HSP20) family.</text>
</comment>
<gene>
    <name evidence="4" type="ORF">GU927_002030</name>
</gene>
<reference evidence="4 5" key="1">
    <citation type="submission" date="2021-06" db="EMBL/GenBank/DDBJ databases">
        <title>Rhodobacteraceae bacterium strain HSP-20.</title>
        <authorList>
            <person name="Chen W.-M."/>
        </authorList>
    </citation>
    <scope>NUCLEOTIDE SEQUENCE [LARGE SCALE GENOMIC DNA]</scope>
    <source>
        <strain evidence="4 5">HSP-20</strain>
    </source>
</reference>
<dbReference type="Pfam" id="PF00011">
    <property type="entry name" value="HSP20"/>
    <property type="match status" value="1"/>
</dbReference>
<evidence type="ECO:0000256" key="2">
    <source>
        <dbReference type="RuleBase" id="RU003616"/>
    </source>
</evidence>
<dbReference type="PANTHER" id="PTHR11527">
    <property type="entry name" value="HEAT-SHOCK PROTEIN 20 FAMILY MEMBER"/>
    <property type="match status" value="1"/>
</dbReference>
<keyword evidence="5" id="KW-1185">Reference proteome</keyword>
<evidence type="ECO:0000259" key="3">
    <source>
        <dbReference type="PROSITE" id="PS01031"/>
    </source>
</evidence>
<evidence type="ECO:0000256" key="1">
    <source>
        <dbReference type="PROSITE-ProRule" id="PRU00285"/>
    </source>
</evidence>
<dbReference type="Proteomes" id="UP000731907">
    <property type="component" value="Unassembled WGS sequence"/>
</dbReference>
<proteinExistence type="inferred from homology"/>
<dbReference type="InterPro" id="IPR031107">
    <property type="entry name" value="Small_HSP"/>
</dbReference>